<dbReference type="InterPro" id="IPR007573">
    <property type="entry name" value="QWRF"/>
</dbReference>
<feature type="region of interest" description="Disordered" evidence="2">
    <location>
        <begin position="1"/>
        <end position="167"/>
    </location>
</feature>
<feature type="non-terminal residue" evidence="3">
    <location>
        <position position="1"/>
    </location>
</feature>
<comment type="caution">
    <text evidence="3">The sequence shown here is derived from an EMBL/GenBank/DDBJ whole genome shotgun (WGS) entry which is preliminary data.</text>
</comment>
<feature type="compositionally biased region" description="Basic and acidic residues" evidence="2">
    <location>
        <begin position="82"/>
        <end position="110"/>
    </location>
</feature>
<reference evidence="3" key="1">
    <citation type="submission" date="2022-02" db="EMBL/GenBank/DDBJ databases">
        <authorList>
            <person name="Henning P.M."/>
            <person name="McCubbin A.G."/>
            <person name="Shore J.S."/>
        </authorList>
    </citation>
    <scope>NUCLEOTIDE SEQUENCE</scope>
    <source>
        <strain evidence="3">F60SS</strain>
        <tissue evidence="3">Leaves</tissue>
    </source>
</reference>
<evidence type="ECO:0000256" key="1">
    <source>
        <dbReference type="ARBA" id="ARBA00010016"/>
    </source>
</evidence>
<name>A0A9Q0JQL7_9ROSI</name>
<proteinExistence type="inferred from homology"/>
<comment type="similarity">
    <text evidence="1">Belongs to the QWRF family.</text>
</comment>
<organism evidence="3 4">
    <name type="scientific">Turnera subulata</name>
    <dbReference type="NCBI Taxonomy" id="218843"/>
    <lineage>
        <taxon>Eukaryota</taxon>
        <taxon>Viridiplantae</taxon>
        <taxon>Streptophyta</taxon>
        <taxon>Embryophyta</taxon>
        <taxon>Tracheophyta</taxon>
        <taxon>Spermatophyta</taxon>
        <taxon>Magnoliopsida</taxon>
        <taxon>eudicotyledons</taxon>
        <taxon>Gunneridae</taxon>
        <taxon>Pentapetalae</taxon>
        <taxon>rosids</taxon>
        <taxon>fabids</taxon>
        <taxon>Malpighiales</taxon>
        <taxon>Passifloraceae</taxon>
        <taxon>Turnera</taxon>
    </lineage>
</organism>
<dbReference type="EMBL" id="JAKUCV010000674">
    <property type="protein sequence ID" value="KAJ4849195.1"/>
    <property type="molecule type" value="Genomic_DNA"/>
</dbReference>
<dbReference type="GO" id="GO:0051225">
    <property type="term" value="P:spindle assembly"/>
    <property type="evidence" value="ECO:0007669"/>
    <property type="project" value="TreeGrafter"/>
</dbReference>
<dbReference type="Proteomes" id="UP001141552">
    <property type="component" value="Unassembled WGS sequence"/>
</dbReference>
<evidence type="ECO:0000256" key="2">
    <source>
        <dbReference type="SAM" id="MobiDB-lite"/>
    </source>
</evidence>
<evidence type="ECO:0000313" key="3">
    <source>
        <dbReference type="EMBL" id="KAJ4849195.1"/>
    </source>
</evidence>
<reference evidence="3" key="2">
    <citation type="journal article" date="2023" name="Plants (Basel)">
        <title>Annotation of the Turnera subulata (Passifloraceae) Draft Genome Reveals the S-Locus Evolved after the Divergence of Turneroideae from Passifloroideae in a Stepwise Manner.</title>
        <authorList>
            <person name="Henning P.M."/>
            <person name="Roalson E.H."/>
            <person name="Mir W."/>
            <person name="McCubbin A.G."/>
            <person name="Shore J.S."/>
        </authorList>
    </citation>
    <scope>NUCLEOTIDE SEQUENCE</scope>
    <source>
        <tissue evidence="3">Leaves</tissue>
    </source>
</reference>
<dbReference type="GO" id="GO:0005880">
    <property type="term" value="C:nuclear microtubule"/>
    <property type="evidence" value="ECO:0007669"/>
    <property type="project" value="TreeGrafter"/>
</dbReference>
<gene>
    <name evidence="3" type="ORF">Tsubulata_037080</name>
</gene>
<evidence type="ECO:0000313" key="4">
    <source>
        <dbReference type="Proteomes" id="UP001141552"/>
    </source>
</evidence>
<dbReference type="GO" id="GO:0005737">
    <property type="term" value="C:cytoplasm"/>
    <property type="evidence" value="ECO:0007669"/>
    <property type="project" value="TreeGrafter"/>
</dbReference>
<dbReference type="GO" id="GO:0008017">
    <property type="term" value="F:microtubule binding"/>
    <property type="evidence" value="ECO:0007669"/>
    <property type="project" value="TreeGrafter"/>
</dbReference>
<feature type="compositionally biased region" description="Basic and acidic residues" evidence="2">
    <location>
        <begin position="129"/>
        <end position="142"/>
    </location>
</feature>
<sequence>SENDAMSSDQPVKPRRAKSREVSSRFLSPTHDNGNPSPSKGSSPLHQKSGADTRKHRSLEDPGVVRGLWPSASPSHHSSTKKNVDTLADHLGNERLKDLLDRKKEEKSTDKNSVFSLSRQRSATLFSRRKSDASVDDYKSESECSEAADCSSPAISKTSRKSGIEVPSKYMLDMPSRSRRWTADSNIQSAVSLDSSPKVKKSAFKNAIKRVNSLTGYGSATSQWALSPGRSGSPPLSVESKERLISFSSLKPPTSPSRAKGVEKLLHLGLDLFKGKKSSSSGSSPAGSANVESIHQLRLLHNRHLQWRYANARADVVNGNITKQVEDGLVHALDSLGKLEHSVLLKKLQLQKEKLKMKLDSILYSQIKPLEAWGDMERQHLSAVSKTKECLHSVVCRVPLTEGAKVDPQSASVALRQASDLAASMKSTLTVFSPSEQKTAALISELAEVVAHEKLLLEECIELLQTISLLEIQERSLKCYILQFNMWEQQLQQQQQQQQQAIPS</sequence>
<dbReference type="PANTHER" id="PTHR31807">
    <property type="entry name" value="AUGMIN FAMILY MEMBER"/>
    <property type="match status" value="1"/>
</dbReference>
<protein>
    <recommendedName>
        <fullName evidence="5">QWRF motif-containing protein 3</fullName>
    </recommendedName>
</protein>
<keyword evidence="4" id="KW-1185">Reference proteome</keyword>
<accession>A0A9Q0JQL7</accession>
<dbReference type="Pfam" id="PF04484">
    <property type="entry name" value="QWRF"/>
    <property type="match status" value="1"/>
</dbReference>
<dbReference type="OrthoDB" id="774923at2759"/>
<evidence type="ECO:0008006" key="5">
    <source>
        <dbReference type="Google" id="ProtNLM"/>
    </source>
</evidence>
<feature type="compositionally biased region" description="Polar residues" evidence="2">
    <location>
        <begin position="1"/>
        <end position="10"/>
    </location>
</feature>
<dbReference type="AlphaFoldDB" id="A0A9Q0JQL7"/>
<feature type="compositionally biased region" description="Low complexity" evidence="2">
    <location>
        <begin position="33"/>
        <end position="44"/>
    </location>
</feature>
<dbReference type="PANTHER" id="PTHR31807:SF31">
    <property type="entry name" value="QWRF MOTIF PROTEIN (DUF566)-RELATED"/>
    <property type="match status" value="1"/>
</dbReference>
<feature type="compositionally biased region" description="Polar residues" evidence="2">
    <location>
        <begin position="111"/>
        <end position="125"/>
    </location>
</feature>